<dbReference type="GO" id="GO:0016787">
    <property type="term" value="F:hydrolase activity"/>
    <property type="evidence" value="ECO:0007669"/>
    <property type="project" value="UniProtKB-KW"/>
</dbReference>
<gene>
    <name evidence="4" type="primary">Serhl-002</name>
</gene>
<dbReference type="GO" id="GO:0016020">
    <property type="term" value="C:membrane"/>
    <property type="evidence" value="ECO:0007669"/>
    <property type="project" value="TreeGrafter"/>
</dbReference>
<dbReference type="PRINTS" id="PR00111">
    <property type="entry name" value="ABHYDROLASE"/>
</dbReference>
<sequence>MNQCFRQKTAVLNLLLIATRKTSTRLLIPGHSACKSRLYSSTSSRHFQTMDGISFVGTSARGITKEVEIPVPWGIIAGKTYGDPTKFPVLCTHGWLDNCNTFDALIPHLPQDNFFVMIDFPGHGSSSPLHKGMTYTMYLYISVLQRVVKYYNWEKFSILGHSLGGNVGALFSGTYPETVDKLILIDVLGLYPVPAEKGPKQLRESIRGYLELEENPSKFDACYDYETAKQRLLKANKSLTENSADILLERGTKKLENGSFSFTRDPRHRLKYPVSMSPEVGLTFIRKVEADTLHIIAQSGMLRHKVSGAGTKLIEDIINSFSNVQSKELVEVEGKHHVHLCNPEAVADNIINFLSKPHRSNLGQKKTDSSNM</sequence>
<evidence type="ECO:0000256" key="2">
    <source>
        <dbReference type="ARBA" id="ARBA00022801"/>
    </source>
</evidence>
<dbReference type="Gene3D" id="3.40.50.1820">
    <property type="entry name" value="alpha/beta hydrolase"/>
    <property type="match status" value="1"/>
</dbReference>
<protein>
    <submittedName>
        <fullName evidence="4">Serine hydrolase-like protein</fullName>
    </submittedName>
</protein>
<evidence type="ECO:0000313" key="4">
    <source>
        <dbReference type="EMBL" id="CAB3265983.1"/>
    </source>
</evidence>
<keyword evidence="2 4" id="KW-0378">Hydrolase</keyword>
<comment type="similarity">
    <text evidence="1">Belongs to the AB hydrolase superfamily.</text>
</comment>
<reference evidence="4" key="1">
    <citation type="submission" date="2020-04" db="EMBL/GenBank/DDBJ databases">
        <authorList>
            <person name="Neveu A P."/>
        </authorList>
    </citation>
    <scope>NUCLEOTIDE SEQUENCE</scope>
    <source>
        <tissue evidence="4">Whole embryo</tissue>
    </source>
</reference>
<accession>A0A6F9DSK3</accession>
<feature type="domain" description="AB hydrolase-1" evidence="3">
    <location>
        <begin position="88"/>
        <end position="187"/>
    </location>
</feature>
<dbReference type="PANTHER" id="PTHR43798:SF14">
    <property type="entry name" value="SERINE HYDROLASE-LIKE PROTEIN DDB_G0286239"/>
    <property type="match status" value="1"/>
</dbReference>
<dbReference type="Pfam" id="PF00561">
    <property type="entry name" value="Abhydrolase_1"/>
    <property type="match status" value="1"/>
</dbReference>
<proteinExistence type="evidence at transcript level"/>
<evidence type="ECO:0000256" key="1">
    <source>
        <dbReference type="ARBA" id="ARBA00008645"/>
    </source>
</evidence>
<dbReference type="PANTHER" id="PTHR43798">
    <property type="entry name" value="MONOACYLGLYCEROL LIPASE"/>
    <property type="match status" value="1"/>
</dbReference>
<dbReference type="EMBL" id="LR790121">
    <property type="protein sequence ID" value="CAB3265983.1"/>
    <property type="molecule type" value="mRNA"/>
</dbReference>
<evidence type="ECO:0000259" key="3">
    <source>
        <dbReference type="Pfam" id="PF00561"/>
    </source>
</evidence>
<dbReference type="AlphaFoldDB" id="A0A6F9DSK3"/>
<dbReference type="InterPro" id="IPR029058">
    <property type="entry name" value="AB_hydrolase_fold"/>
</dbReference>
<organism evidence="4">
    <name type="scientific">Phallusia mammillata</name>
    <dbReference type="NCBI Taxonomy" id="59560"/>
    <lineage>
        <taxon>Eukaryota</taxon>
        <taxon>Metazoa</taxon>
        <taxon>Chordata</taxon>
        <taxon>Tunicata</taxon>
        <taxon>Ascidiacea</taxon>
        <taxon>Phlebobranchia</taxon>
        <taxon>Ascidiidae</taxon>
        <taxon>Phallusia</taxon>
    </lineage>
</organism>
<name>A0A6F9DSK3_9ASCI</name>
<dbReference type="SUPFAM" id="SSF53474">
    <property type="entry name" value="alpha/beta-Hydrolases"/>
    <property type="match status" value="1"/>
</dbReference>
<dbReference type="InterPro" id="IPR050266">
    <property type="entry name" value="AB_hydrolase_sf"/>
</dbReference>
<dbReference type="InterPro" id="IPR000073">
    <property type="entry name" value="AB_hydrolase_1"/>
</dbReference>